<dbReference type="WBParaSite" id="RSKR_0000204100.1">
    <property type="protein sequence ID" value="RSKR_0000204100.1"/>
    <property type="gene ID" value="RSKR_0000204100"/>
</dbReference>
<reference evidence="2" key="1">
    <citation type="submission" date="2016-11" db="UniProtKB">
        <authorList>
            <consortium name="WormBaseParasite"/>
        </authorList>
    </citation>
    <scope>IDENTIFICATION</scope>
    <source>
        <strain evidence="2">KR3021</strain>
    </source>
</reference>
<evidence type="ECO:0000313" key="2">
    <source>
        <dbReference type="WBParaSite" id="RSKR_0000204100.1"/>
    </source>
</evidence>
<evidence type="ECO:0000313" key="1">
    <source>
        <dbReference type="Proteomes" id="UP000095286"/>
    </source>
</evidence>
<dbReference type="Proteomes" id="UP000095286">
    <property type="component" value="Unplaced"/>
</dbReference>
<proteinExistence type="predicted"/>
<accession>A0AC35TLN7</accession>
<sequence>MFMKRNYIALLDVDAFFAQAEQVIDPSIRGKPVVILQSTERGDGASIAVSYEAKALGIKRGMNKKELDDKYPNLVYRRMPLSEHSKSSDRTKYELESAKIFDLICGDVRNIVVEKASIDEMYMDLTAYVKSVMANEVLLTQFKDSMSEDVFPEHSCYLSSIEDQKEAELEAREILAGRVKNAISENDLETIAFFVSFMEVCRIRSLIKEKTGYETSVGVSYSKKIAKYICKRHRPFSNTLMLPEAFRDVYGQASITEITGMGGSFGKTMTTCFGAKILNDLIDMKQEKLREGLTSEEYVKISDLCQGGVNEKVKFKNSTSAVSASKTMAKGVNNFFQISEHLNGIIKDLIIKLDFEKERRNRVPVSFGISYAHITDQYAIKSKAIKVNSNNYAKILPDICLNALKEAVPVNVLKIAPLSMIGVSANKFEEMQSSGTIKQFFEASKNNKDRKRTLARTTSYDGEVVVIDDNDEENVAVDDAKMSASNSKKRKTEGVKIVDLTSGLSGSNVPETKKEDNDSDIEIIKIIENNGQKNLKNKTNNASKTSKAGGKNGKKSGKKNQTSGKSTKSKQPTTDDKESKRKTVVVQEGRRSINFFCKK</sequence>
<name>A0AC35TLN7_9BILA</name>
<protein>
    <submittedName>
        <fullName evidence="2">UmuC domain-containing protein</fullName>
    </submittedName>
</protein>
<organism evidence="1 2">
    <name type="scientific">Rhabditophanes sp. KR3021</name>
    <dbReference type="NCBI Taxonomy" id="114890"/>
    <lineage>
        <taxon>Eukaryota</taxon>
        <taxon>Metazoa</taxon>
        <taxon>Ecdysozoa</taxon>
        <taxon>Nematoda</taxon>
        <taxon>Chromadorea</taxon>
        <taxon>Rhabditida</taxon>
        <taxon>Tylenchina</taxon>
        <taxon>Panagrolaimomorpha</taxon>
        <taxon>Strongyloidoidea</taxon>
        <taxon>Alloionematidae</taxon>
        <taxon>Rhabditophanes</taxon>
    </lineage>
</organism>